<evidence type="ECO:0000256" key="1">
    <source>
        <dbReference type="SAM" id="MobiDB-lite"/>
    </source>
</evidence>
<gene>
    <name evidence="3" type="ORF">EAE97_002482</name>
</gene>
<feature type="transmembrane region" description="Helical" evidence="2">
    <location>
        <begin position="285"/>
        <end position="303"/>
    </location>
</feature>
<evidence type="ECO:0000313" key="3">
    <source>
        <dbReference type="EMBL" id="KAF7950930.1"/>
    </source>
</evidence>
<feature type="region of interest" description="Disordered" evidence="1">
    <location>
        <begin position="68"/>
        <end position="104"/>
    </location>
</feature>
<protein>
    <submittedName>
        <fullName evidence="3">Uncharacterized protein</fullName>
    </submittedName>
</protein>
<dbReference type="Proteomes" id="UP000710849">
    <property type="component" value="Unassembled WGS sequence"/>
</dbReference>
<reference evidence="3 4" key="1">
    <citation type="journal article" date="2020" name="Genome Biol. Evol.">
        <title>Comparative genomics of Sclerotiniaceae.</title>
        <authorList>
            <person name="Valero Jimenez C.A."/>
            <person name="Steentjes M."/>
            <person name="Scholten O.E."/>
            <person name="Van Kan J.A.L."/>
        </authorList>
    </citation>
    <scope>NUCLEOTIDE SEQUENCE [LARGE SCALE GENOMIC DNA]</scope>
    <source>
        <strain evidence="3 4">MUCL 94</strain>
    </source>
</reference>
<dbReference type="GeneID" id="62146071"/>
<comment type="caution">
    <text evidence="3">The sequence shown here is derived from an EMBL/GenBank/DDBJ whole genome shotgun (WGS) entry which is preliminary data.</text>
</comment>
<evidence type="ECO:0000313" key="4">
    <source>
        <dbReference type="Proteomes" id="UP000710849"/>
    </source>
</evidence>
<keyword evidence="2" id="KW-1133">Transmembrane helix</keyword>
<feature type="compositionally biased region" description="Polar residues" evidence="1">
    <location>
        <begin position="72"/>
        <end position="95"/>
    </location>
</feature>
<dbReference type="AlphaFoldDB" id="A0A9P5M8S5"/>
<name>A0A9P5M8S5_9HELO</name>
<proteinExistence type="predicted"/>
<sequence length="336" mass="36016">MASIEISTHLESRSPTSAGQDLVVSSSEPLAIDIDTSLSNPASIDMSTQTGSIDVSIQTEVRLPTLTGHNLVASSSKPPTTDTSLSNPESLTSSGADDLNADPVISAPQVTPTKLVLLQALWGWLKDTEIKSSPLTLAITSLGLIAAVIYGTSTWMQSSTAAESTAKANRLALCTACVSFPDQPNIVNSYFCRANRDASLDAFSKRDVAAISLPVLWDMDVLAEALEIVQPAWQCKAVCGQERVLHPPDLNLMLSIPISNGEICHLDCLEPIQTTTFEKKHGQSMFNAIGVIMLFSSIAPILSKKYPNVYAIASVPILVTYFVITPVSLIYFFCIL</sequence>
<feature type="region of interest" description="Disordered" evidence="1">
    <location>
        <begin position="1"/>
        <end position="22"/>
    </location>
</feature>
<accession>A0A9P5M8S5</accession>
<keyword evidence="4" id="KW-1185">Reference proteome</keyword>
<keyword evidence="2" id="KW-0812">Transmembrane</keyword>
<dbReference type="EMBL" id="RCSW01000004">
    <property type="protein sequence ID" value="KAF7950930.1"/>
    <property type="molecule type" value="Genomic_DNA"/>
</dbReference>
<feature type="transmembrane region" description="Helical" evidence="2">
    <location>
        <begin position="309"/>
        <end position="334"/>
    </location>
</feature>
<keyword evidence="2" id="KW-0472">Membrane</keyword>
<evidence type="ECO:0000256" key="2">
    <source>
        <dbReference type="SAM" id="Phobius"/>
    </source>
</evidence>
<organism evidence="3 4">
    <name type="scientific">Botrytis byssoidea</name>
    <dbReference type="NCBI Taxonomy" id="139641"/>
    <lineage>
        <taxon>Eukaryota</taxon>
        <taxon>Fungi</taxon>
        <taxon>Dikarya</taxon>
        <taxon>Ascomycota</taxon>
        <taxon>Pezizomycotina</taxon>
        <taxon>Leotiomycetes</taxon>
        <taxon>Helotiales</taxon>
        <taxon>Sclerotiniaceae</taxon>
        <taxon>Botrytis</taxon>
    </lineage>
</organism>
<dbReference type="RefSeq" id="XP_038736199.1">
    <property type="nucleotide sequence ID" value="XM_038872993.1"/>
</dbReference>
<feature type="compositionally biased region" description="Polar residues" evidence="1">
    <location>
        <begin position="13"/>
        <end position="22"/>
    </location>
</feature>